<keyword evidence="4" id="KW-0032">Aminotransferase</keyword>
<dbReference type="Gene3D" id="3.40.640.10">
    <property type="entry name" value="Type I PLP-dependent aspartate aminotransferase-like (Major domain)"/>
    <property type="match status" value="1"/>
</dbReference>
<dbReference type="PIRSF" id="PIRSF000390">
    <property type="entry name" value="PLP_StrS"/>
    <property type="match status" value="1"/>
</dbReference>
<dbReference type="SUPFAM" id="SSF53383">
    <property type="entry name" value="PLP-dependent transferases"/>
    <property type="match status" value="1"/>
</dbReference>
<dbReference type="RefSeq" id="WP_108548344.1">
    <property type="nucleotide sequence ID" value="NZ_CP028905.1"/>
</dbReference>
<keyword evidence="4" id="KW-0808">Transferase</keyword>
<sequence length="374" mass="39598">MTTIPFIDLAAQRRRLGTRLDRAMEQVLDHGGYILGPEVQELERRLAGFCGARHAICCANGTDALVLALMAKGVGVGDAVLVPSFTFAASAEAVVLAGATPVFVDVGEDCNLCSASLEAGLETARAHGLRPVAAVVVDLFGHAADYGRICAVCAGHGLWILADAAQSFGGIHPKGKVGTLGTITTTSFFPAKPLGCYGDGGALFTDDDDLAQTLRSLRVHGQGSDKYDNVRVGLNSRLDTLQAAILLEKLEIFPDEIEARNRVADRYAGGLGDVLAVPAIADGVTSVWAQYTVRVGGGRRDMLAARLKDADVPTAVYYPKPLHRQTAYRAFPSAGDLPVSDRLSAEVLSLPMHPYLEPAVQDRIIRAVRDALPA</sequence>
<feature type="active site" description="Proton acceptor" evidence="1">
    <location>
        <position position="192"/>
    </location>
</feature>
<name>A0A2R4VUE6_9PROT</name>
<evidence type="ECO:0000313" key="4">
    <source>
        <dbReference type="EMBL" id="AWB08069.1"/>
    </source>
</evidence>
<dbReference type="OrthoDB" id="9768668at2"/>
<dbReference type="Pfam" id="PF01041">
    <property type="entry name" value="DegT_DnrJ_EryC1"/>
    <property type="match status" value="1"/>
</dbReference>
<dbReference type="InterPro" id="IPR015421">
    <property type="entry name" value="PyrdxlP-dep_Trfase_major"/>
</dbReference>
<dbReference type="CDD" id="cd00616">
    <property type="entry name" value="AHBA_syn"/>
    <property type="match status" value="1"/>
</dbReference>
<dbReference type="InterPro" id="IPR015424">
    <property type="entry name" value="PyrdxlP-dep_Trfase"/>
</dbReference>
<comment type="similarity">
    <text evidence="3">Belongs to the DegT/DnrJ/EryC1 family.</text>
</comment>
<organism evidence="4 5">
    <name type="scientific">Azospirillum humicireducens</name>
    <dbReference type="NCBI Taxonomy" id="1226968"/>
    <lineage>
        <taxon>Bacteria</taxon>
        <taxon>Pseudomonadati</taxon>
        <taxon>Pseudomonadota</taxon>
        <taxon>Alphaproteobacteria</taxon>
        <taxon>Rhodospirillales</taxon>
        <taxon>Azospirillaceae</taxon>
        <taxon>Azospirillum</taxon>
    </lineage>
</organism>
<feature type="modified residue" description="N6-(pyridoxal phosphate)lysine" evidence="2">
    <location>
        <position position="192"/>
    </location>
</feature>
<accession>A0A2R4VUE6</accession>
<dbReference type="Proteomes" id="UP000077405">
    <property type="component" value="Plasmid pYZ4"/>
</dbReference>
<evidence type="ECO:0000256" key="1">
    <source>
        <dbReference type="PIRSR" id="PIRSR000390-1"/>
    </source>
</evidence>
<gene>
    <name evidence="4" type="ORF">A6A40_23805</name>
</gene>
<keyword evidence="5" id="KW-1185">Reference proteome</keyword>
<dbReference type="AlphaFoldDB" id="A0A2R4VUE6"/>
<dbReference type="PANTHER" id="PTHR30244">
    <property type="entry name" value="TRANSAMINASE"/>
    <property type="match status" value="1"/>
</dbReference>
<dbReference type="EMBL" id="CP028905">
    <property type="protein sequence ID" value="AWB08069.1"/>
    <property type="molecule type" value="Genomic_DNA"/>
</dbReference>
<protein>
    <submittedName>
        <fullName evidence="4">Aminotransferase DegT</fullName>
    </submittedName>
</protein>
<dbReference type="PANTHER" id="PTHR30244:SF42">
    <property type="entry name" value="UDP-2-ACETAMIDO-2-DEOXY-3-OXO-D-GLUCURONATE AMINOTRANSFERASE"/>
    <property type="match status" value="1"/>
</dbReference>
<dbReference type="GO" id="GO:0008483">
    <property type="term" value="F:transaminase activity"/>
    <property type="evidence" value="ECO:0007669"/>
    <property type="project" value="UniProtKB-KW"/>
</dbReference>
<dbReference type="InterPro" id="IPR015422">
    <property type="entry name" value="PyrdxlP-dep_Trfase_small"/>
</dbReference>
<dbReference type="GO" id="GO:0000271">
    <property type="term" value="P:polysaccharide biosynthetic process"/>
    <property type="evidence" value="ECO:0007669"/>
    <property type="project" value="TreeGrafter"/>
</dbReference>
<reference evidence="4 5" key="1">
    <citation type="submission" date="2018-04" db="EMBL/GenBank/DDBJ databases">
        <title>Complete genome sequence of the nitrogen-fixing bacterium Azospirillum humicireducens type strain SgZ-5.</title>
        <authorList>
            <person name="Yu Z."/>
        </authorList>
    </citation>
    <scope>NUCLEOTIDE SEQUENCE [LARGE SCALE GENOMIC DNA]</scope>
    <source>
        <strain evidence="4 5">SgZ-5</strain>
        <plasmid evidence="4 5">pYZ4</plasmid>
    </source>
</reference>
<keyword evidence="4" id="KW-0614">Plasmid</keyword>
<evidence type="ECO:0000313" key="5">
    <source>
        <dbReference type="Proteomes" id="UP000077405"/>
    </source>
</evidence>
<dbReference type="GO" id="GO:0030170">
    <property type="term" value="F:pyridoxal phosphate binding"/>
    <property type="evidence" value="ECO:0007669"/>
    <property type="project" value="TreeGrafter"/>
</dbReference>
<geneLocation type="plasmid" evidence="4 5">
    <name>pYZ4</name>
</geneLocation>
<dbReference type="InterPro" id="IPR000653">
    <property type="entry name" value="DegT/StrS_aminotransferase"/>
</dbReference>
<evidence type="ECO:0000256" key="3">
    <source>
        <dbReference type="RuleBase" id="RU004508"/>
    </source>
</evidence>
<proteinExistence type="inferred from homology"/>
<dbReference type="KEGG" id="ahu:A6A40_23805"/>
<evidence type="ECO:0000256" key="2">
    <source>
        <dbReference type="PIRSR" id="PIRSR000390-2"/>
    </source>
</evidence>
<dbReference type="Gene3D" id="3.90.1150.10">
    <property type="entry name" value="Aspartate Aminotransferase, domain 1"/>
    <property type="match status" value="1"/>
</dbReference>
<keyword evidence="2 3" id="KW-0663">Pyridoxal phosphate</keyword>